<evidence type="ECO:0000256" key="8">
    <source>
        <dbReference type="ARBA" id="ARBA00035425"/>
    </source>
</evidence>
<dbReference type="EMBL" id="VTPC01002777">
    <property type="protein sequence ID" value="KAF2899504.1"/>
    <property type="molecule type" value="Genomic_DNA"/>
</dbReference>
<evidence type="ECO:0000256" key="5">
    <source>
        <dbReference type="ARBA" id="ARBA00023128"/>
    </source>
</evidence>
<keyword evidence="6" id="KW-0687">Ribonucleoprotein</keyword>
<gene>
    <name evidence="10" type="ORF">ILUMI_06676</name>
</gene>
<dbReference type="Pfam" id="PF18699">
    <property type="entry name" value="MRPL52"/>
    <property type="match status" value="1"/>
</dbReference>
<dbReference type="GO" id="GO:0032543">
    <property type="term" value="P:mitochondrial translation"/>
    <property type="evidence" value="ECO:0007669"/>
    <property type="project" value="InterPro"/>
</dbReference>
<dbReference type="AlphaFoldDB" id="A0A8K0GH02"/>
<evidence type="ECO:0000256" key="3">
    <source>
        <dbReference type="ARBA" id="ARBA00022946"/>
    </source>
</evidence>
<protein>
    <recommendedName>
        <fullName evidence="7">Large ribosomal subunit protein mL52</fullName>
    </recommendedName>
    <alternativeName>
        <fullName evidence="8">39S ribosomal protein L52, mitochondrial</fullName>
    </alternativeName>
</protein>
<proteinExistence type="inferred from homology"/>
<evidence type="ECO:0000313" key="11">
    <source>
        <dbReference type="Proteomes" id="UP000801492"/>
    </source>
</evidence>
<organism evidence="10 11">
    <name type="scientific">Ignelater luminosus</name>
    <name type="common">Cucubano</name>
    <name type="synonym">Pyrophorus luminosus</name>
    <dbReference type="NCBI Taxonomy" id="2038154"/>
    <lineage>
        <taxon>Eukaryota</taxon>
        <taxon>Metazoa</taxon>
        <taxon>Ecdysozoa</taxon>
        <taxon>Arthropoda</taxon>
        <taxon>Hexapoda</taxon>
        <taxon>Insecta</taxon>
        <taxon>Pterygota</taxon>
        <taxon>Neoptera</taxon>
        <taxon>Endopterygota</taxon>
        <taxon>Coleoptera</taxon>
        <taxon>Polyphaga</taxon>
        <taxon>Elateriformia</taxon>
        <taxon>Elateroidea</taxon>
        <taxon>Elateridae</taxon>
        <taxon>Agrypninae</taxon>
        <taxon>Pyrophorini</taxon>
        <taxon>Ignelater</taxon>
    </lineage>
</organism>
<keyword evidence="3" id="KW-0809">Transit peptide</keyword>
<comment type="caution">
    <text evidence="10">The sequence shown here is derived from an EMBL/GenBank/DDBJ whole genome shotgun (WGS) entry which is preliminary data.</text>
</comment>
<dbReference type="OrthoDB" id="10249237at2759"/>
<comment type="similarity">
    <text evidence="2">Belongs to the mitochondrion-specific ribosomal protein mL52 family.</text>
</comment>
<dbReference type="GO" id="GO:0005762">
    <property type="term" value="C:mitochondrial large ribosomal subunit"/>
    <property type="evidence" value="ECO:0007669"/>
    <property type="project" value="InterPro"/>
</dbReference>
<evidence type="ECO:0000313" key="10">
    <source>
        <dbReference type="EMBL" id="KAF2899504.1"/>
    </source>
</evidence>
<dbReference type="InterPro" id="IPR034596">
    <property type="entry name" value="Ribosomal_mL52"/>
</dbReference>
<evidence type="ECO:0000256" key="7">
    <source>
        <dbReference type="ARBA" id="ARBA00035181"/>
    </source>
</evidence>
<dbReference type="PANTHER" id="PTHR34090">
    <property type="entry name" value="39S RIBOSOMAL PROTEIN L52, MITOCHONDRIAL"/>
    <property type="match status" value="1"/>
</dbReference>
<reference evidence="10" key="1">
    <citation type="submission" date="2019-08" db="EMBL/GenBank/DDBJ databases">
        <title>The genome of the North American firefly Photinus pyralis.</title>
        <authorList>
            <consortium name="Photinus pyralis genome working group"/>
            <person name="Fallon T.R."/>
            <person name="Sander Lower S.E."/>
            <person name="Weng J.-K."/>
        </authorList>
    </citation>
    <scope>NUCLEOTIDE SEQUENCE</scope>
    <source>
        <strain evidence="10">TRF0915ILg1</strain>
        <tissue evidence="10">Whole body</tissue>
    </source>
</reference>
<evidence type="ECO:0000256" key="6">
    <source>
        <dbReference type="ARBA" id="ARBA00023274"/>
    </source>
</evidence>
<dbReference type="Proteomes" id="UP000801492">
    <property type="component" value="Unassembled WGS sequence"/>
</dbReference>
<sequence length="131" mass="15139">MAQTVLTISSCLSTKILNSSQLRFISTTSVKCLDQRWREKRGLPMNPNKHGVLTDSPDYSYLDGRPTPYGARQQKRMLKQKAIAEQIMQLTKEVDFAVERHEKLQLEEEEKKREIIANKLKPKGLLLLKNK</sequence>
<comment type="subcellular location">
    <subcellularLocation>
        <location evidence="1">Mitochondrion</location>
    </subcellularLocation>
</comment>
<feature type="coiled-coil region" evidence="9">
    <location>
        <begin position="87"/>
        <end position="114"/>
    </location>
</feature>
<dbReference type="GO" id="GO:0003735">
    <property type="term" value="F:structural constituent of ribosome"/>
    <property type="evidence" value="ECO:0007669"/>
    <property type="project" value="InterPro"/>
</dbReference>
<evidence type="ECO:0000256" key="9">
    <source>
        <dbReference type="SAM" id="Coils"/>
    </source>
</evidence>
<keyword evidence="11" id="KW-1185">Reference proteome</keyword>
<keyword evidence="4" id="KW-0689">Ribosomal protein</keyword>
<evidence type="ECO:0000256" key="4">
    <source>
        <dbReference type="ARBA" id="ARBA00022980"/>
    </source>
</evidence>
<evidence type="ECO:0000256" key="1">
    <source>
        <dbReference type="ARBA" id="ARBA00004173"/>
    </source>
</evidence>
<dbReference type="PANTHER" id="PTHR34090:SF1">
    <property type="entry name" value="LARGE RIBOSOMAL SUBUNIT PROTEIN ML52"/>
    <property type="match status" value="1"/>
</dbReference>
<evidence type="ECO:0000256" key="2">
    <source>
        <dbReference type="ARBA" id="ARBA00007232"/>
    </source>
</evidence>
<keyword evidence="5" id="KW-0496">Mitochondrion</keyword>
<accession>A0A8K0GH02</accession>
<name>A0A8K0GH02_IGNLU</name>
<keyword evidence="9" id="KW-0175">Coiled coil</keyword>